<dbReference type="CDD" id="cd08249">
    <property type="entry name" value="enoyl_reductase_like"/>
    <property type="match status" value="1"/>
</dbReference>
<name>A0A6A6CRB8_ZASCE</name>
<evidence type="ECO:0000256" key="2">
    <source>
        <dbReference type="ARBA" id="ARBA00011245"/>
    </source>
</evidence>
<dbReference type="EMBL" id="ML993590">
    <property type="protein sequence ID" value="KAF2168372.1"/>
    <property type="molecule type" value="Genomic_DNA"/>
</dbReference>
<evidence type="ECO:0000313" key="6">
    <source>
        <dbReference type="Proteomes" id="UP000799537"/>
    </source>
</evidence>
<dbReference type="InterPro" id="IPR013149">
    <property type="entry name" value="ADH-like_C"/>
</dbReference>
<dbReference type="GeneID" id="54569759"/>
<dbReference type="InterPro" id="IPR013154">
    <property type="entry name" value="ADH-like_N"/>
</dbReference>
<dbReference type="InterPro" id="IPR036291">
    <property type="entry name" value="NAD(P)-bd_dom_sf"/>
</dbReference>
<dbReference type="GO" id="GO:0016651">
    <property type="term" value="F:oxidoreductase activity, acting on NAD(P)H"/>
    <property type="evidence" value="ECO:0007669"/>
    <property type="project" value="InterPro"/>
</dbReference>
<protein>
    <recommendedName>
        <fullName evidence="4">Enoyl reductase (ER) domain-containing protein</fullName>
    </recommendedName>
</protein>
<dbReference type="RefSeq" id="XP_033669261.1">
    <property type="nucleotide sequence ID" value="XM_033816487.1"/>
</dbReference>
<dbReference type="Gene3D" id="3.90.180.10">
    <property type="entry name" value="Medium-chain alcohol dehydrogenases, catalytic domain"/>
    <property type="match status" value="1"/>
</dbReference>
<evidence type="ECO:0000256" key="3">
    <source>
        <dbReference type="ARBA" id="ARBA00023002"/>
    </source>
</evidence>
<dbReference type="Pfam" id="PF00107">
    <property type="entry name" value="ADH_zinc_N"/>
    <property type="match status" value="1"/>
</dbReference>
<dbReference type="OrthoDB" id="48317at2759"/>
<dbReference type="Gene3D" id="3.40.50.720">
    <property type="entry name" value="NAD(P)-binding Rossmann-like Domain"/>
    <property type="match status" value="1"/>
</dbReference>
<dbReference type="SUPFAM" id="SSF51735">
    <property type="entry name" value="NAD(P)-binding Rossmann-fold domains"/>
    <property type="match status" value="1"/>
</dbReference>
<gene>
    <name evidence="5" type="ORF">M409DRAFT_65391</name>
</gene>
<dbReference type="PANTHER" id="PTHR45348">
    <property type="entry name" value="HYPOTHETICAL OXIDOREDUCTASE (EUROFUNG)"/>
    <property type="match status" value="1"/>
</dbReference>
<dbReference type="AlphaFoldDB" id="A0A6A6CRB8"/>
<sequence length="332" mass="35419">MSTTTETNQAAWLMSKQERPFKVDKAPQPAPEGRSIVIRNHAVAMNPVDFGIQTLGILWTTFPCILGSDVAGEIIALGPEVTRFKLGDRITGCVEDGGFQLYPSIHESVACILPSHLSYAQGCVLPLAICTAAVSIFHPRNLGLAPPKVVGEVERKGSVVLAWGASSSVGACGVQMLKAAGYEVAATAGGHNEAFCREIGVDYFFDYRSEDIVDQIVTALKDKPFAGVFAAIFMGDVLPKCTDIASQLGKDAASRVVATVLPESMPYKEPVQEGVRIAYYVWVNWLPAALEKGQMKCKPDPEVVGQGLESIQLAVDTIGAGVSAKKIVVELP</sequence>
<comment type="similarity">
    <text evidence="1">Belongs to the zinc-containing alcohol dehydrogenase family.</text>
</comment>
<comment type="subunit">
    <text evidence="2">Monomer.</text>
</comment>
<evidence type="ECO:0000256" key="1">
    <source>
        <dbReference type="ARBA" id="ARBA00008072"/>
    </source>
</evidence>
<keyword evidence="6" id="KW-1185">Reference proteome</keyword>
<dbReference type="InterPro" id="IPR020843">
    <property type="entry name" value="ER"/>
</dbReference>
<dbReference type="SUPFAM" id="SSF50129">
    <property type="entry name" value="GroES-like"/>
    <property type="match status" value="1"/>
</dbReference>
<evidence type="ECO:0000313" key="5">
    <source>
        <dbReference type="EMBL" id="KAF2168372.1"/>
    </source>
</evidence>
<organism evidence="5 6">
    <name type="scientific">Zasmidium cellare ATCC 36951</name>
    <dbReference type="NCBI Taxonomy" id="1080233"/>
    <lineage>
        <taxon>Eukaryota</taxon>
        <taxon>Fungi</taxon>
        <taxon>Dikarya</taxon>
        <taxon>Ascomycota</taxon>
        <taxon>Pezizomycotina</taxon>
        <taxon>Dothideomycetes</taxon>
        <taxon>Dothideomycetidae</taxon>
        <taxon>Mycosphaerellales</taxon>
        <taxon>Mycosphaerellaceae</taxon>
        <taxon>Zasmidium</taxon>
    </lineage>
</organism>
<dbReference type="PANTHER" id="PTHR45348:SF2">
    <property type="entry name" value="ZINC-TYPE ALCOHOL DEHYDROGENASE-LIKE PROTEIN C2E1P3.01"/>
    <property type="match status" value="1"/>
</dbReference>
<proteinExistence type="inferred from homology"/>
<feature type="domain" description="Enoyl reductase (ER)" evidence="4">
    <location>
        <begin position="19"/>
        <end position="329"/>
    </location>
</feature>
<dbReference type="SMART" id="SM00829">
    <property type="entry name" value="PKS_ER"/>
    <property type="match status" value="1"/>
</dbReference>
<dbReference type="Proteomes" id="UP000799537">
    <property type="component" value="Unassembled WGS sequence"/>
</dbReference>
<keyword evidence="3" id="KW-0560">Oxidoreductase</keyword>
<reference evidence="5" key="1">
    <citation type="journal article" date="2020" name="Stud. Mycol.">
        <title>101 Dothideomycetes genomes: a test case for predicting lifestyles and emergence of pathogens.</title>
        <authorList>
            <person name="Haridas S."/>
            <person name="Albert R."/>
            <person name="Binder M."/>
            <person name="Bloem J."/>
            <person name="Labutti K."/>
            <person name="Salamov A."/>
            <person name="Andreopoulos B."/>
            <person name="Baker S."/>
            <person name="Barry K."/>
            <person name="Bills G."/>
            <person name="Bluhm B."/>
            <person name="Cannon C."/>
            <person name="Castanera R."/>
            <person name="Culley D."/>
            <person name="Daum C."/>
            <person name="Ezra D."/>
            <person name="Gonzalez J."/>
            <person name="Henrissat B."/>
            <person name="Kuo A."/>
            <person name="Liang C."/>
            <person name="Lipzen A."/>
            <person name="Lutzoni F."/>
            <person name="Magnuson J."/>
            <person name="Mondo S."/>
            <person name="Nolan M."/>
            <person name="Ohm R."/>
            <person name="Pangilinan J."/>
            <person name="Park H.-J."/>
            <person name="Ramirez L."/>
            <person name="Alfaro M."/>
            <person name="Sun H."/>
            <person name="Tritt A."/>
            <person name="Yoshinaga Y."/>
            <person name="Zwiers L.-H."/>
            <person name="Turgeon B."/>
            <person name="Goodwin S."/>
            <person name="Spatafora J."/>
            <person name="Crous P."/>
            <person name="Grigoriev I."/>
        </authorList>
    </citation>
    <scope>NUCLEOTIDE SEQUENCE</scope>
    <source>
        <strain evidence="5">ATCC 36951</strain>
    </source>
</reference>
<dbReference type="InterPro" id="IPR047122">
    <property type="entry name" value="Trans-enoyl_RdTase-like"/>
</dbReference>
<dbReference type="InterPro" id="IPR011032">
    <property type="entry name" value="GroES-like_sf"/>
</dbReference>
<dbReference type="Pfam" id="PF08240">
    <property type="entry name" value="ADH_N"/>
    <property type="match status" value="1"/>
</dbReference>
<accession>A0A6A6CRB8</accession>
<evidence type="ECO:0000259" key="4">
    <source>
        <dbReference type="SMART" id="SM00829"/>
    </source>
</evidence>